<dbReference type="HOGENOM" id="CLU_008455_11_5_1"/>
<sequence>MGWLGLHCLVPRSLSDANVMPGVHVSPSVPRGKGLLTYVRSSVFSDKRGRPALLSLREKLPDPVASLQFRAGPGQGRPELHLPLGNDNPHCFADRELVFSSSQCFNDHQKSPRLFGKLNLNLGNMTEVIDAPPVENPREWSTRKKVRVTLILGSMVLSFTYLSTAFALSATSLQRQFDASAEVVTLGLSLYVLGFALGPLLMGPLAQTTGKRPVYVYSWIVFTACCFVMSESNNLAVILVFRLVSSIAGSSALNNVPASYSDMTTPAGFAPFFTCYGFSAFAGPSLGGLVGAFVNERAGWRWNMRHQAIFIAVVTVFGVLFVPETDHPKLKRIHDAKYALNDGPKSVETADKARWSARVEDATRSFGTAMVRSVKLPFHWLLTDRVVLVISVYTSLLYAIIYDFFVIIPFAFASIRRFKPEAIGLIYITLFIGFAMASSNYVFVQEAINRRIRAKTGKTVLPPEASLIHAIYGCALAPVGLFLFAWTVPFTSIHWIVPAIGIVLLCAGSMSAFTSLIPYLVAYGGPSAPSVLAAAGFCRSALAAALPLFTRQMCKGITVQGATSLLGGLALLLTPLPLLLYIHGGKLREHAKQRKEAAAAPATAAAAASTGGSSEKDLAAKEEQPVAQGASIPPGGAIENRRSRSSLDISSAPSDDLA</sequence>
<accession>A0A081CD55</accession>
<organism evidence="8">
    <name type="scientific">Pseudozyma antarctica</name>
    <name type="common">Yeast</name>
    <name type="synonym">Candida antarctica</name>
    <dbReference type="NCBI Taxonomy" id="84753"/>
    <lineage>
        <taxon>Eukaryota</taxon>
        <taxon>Fungi</taxon>
        <taxon>Dikarya</taxon>
        <taxon>Basidiomycota</taxon>
        <taxon>Ustilaginomycotina</taxon>
        <taxon>Ustilaginomycetes</taxon>
        <taxon>Ustilaginales</taxon>
        <taxon>Ustilaginaceae</taxon>
        <taxon>Moesziomyces</taxon>
    </lineage>
</organism>
<feature type="region of interest" description="Disordered" evidence="5">
    <location>
        <begin position="592"/>
        <end position="658"/>
    </location>
</feature>
<dbReference type="SUPFAM" id="SSF103473">
    <property type="entry name" value="MFS general substrate transporter"/>
    <property type="match status" value="1"/>
</dbReference>
<evidence type="ECO:0000256" key="5">
    <source>
        <dbReference type="SAM" id="MobiDB-lite"/>
    </source>
</evidence>
<evidence type="ECO:0000256" key="2">
    <source>
        <dbReference type="ARBA" id="ARBA00022692"/>
    </source>
</evidence>
<feature type="transmembrane region" description="Helical" evidence="6">
    <location>
        <begin position="424"/>
        <end position="444"/>
    </location>
</feature>
<feature type="transmembrane region" description="Helical" evidence="6">
    <location>
        <begin position="465"/>
        <end position="487"/>
    </location>
</feature>
<dbReference type="AlphaFoldDB" id="A0A081CD55"/>
<evidence type="ECO:0000256" key="6">
    <source>
        <dbReference type="SAM" id="Phobius"/>
    </source>
</evidence>
<name>A0A081CD55_PSEA2</name>
<feature type="transmembrane region" description="Helical" evidence="6">
    <location>
        <begin position="531"/>
        <end position="550"/>
    </location>
</feature>
<feature type="transmembrane region" description="Helical" evidence="6">
    <location>
        <begin position="268"/>
        <end position="294"/>
    </location>
</feature>
<keyword evidence="2 6" id="KW-0812">Transmembrane</keyword>
<evidence type="ECO:0000313" key="9">
    <source>
        <dbReference type="Proteomes" id="UP000053758"/>
    </source>
</evidence>
<keyword evidence="9" id="KW-1185">Reference proteome</keyword>
<proteinExistence type="predicted"/>
<evidence type="ECO:0000259" key="7">
    <source>
        <dbReference type="PROSITE" id="PS50850"/>
    </source>
</evidence>
<feature type="transmembrane region" description="Helical" evidence="6">
    <location>
        <begin position="306"/>
        <end position="323"/>
    </location>
</feature>
<feature type="transmembrane region" description="Helical" evidence="6">
    <location>
        <begin position="214"/>
        <end position="230"/>
    </location>
</feature>
<dbReference type="PANTHER" id="PTHR23502">
    <property type="entry name" value="MAJOR FACILITATOR SUPERFAMILY"/>
    <property type="match status" value="1"/>
</dbReference>
<dbReference type="RefSeq" id="XP_014656944.1">
    <property type="nucleotide sequence ID" value="XM_014801458.1"/>
</dbReference>
<feature type="compositionally biased region" description="Low complexity" evidence="5">
    <location>
        <begin position="598"/>
        <end position="608"/>
    </location>
</feature>
<dbReference type="InterPro" id="IPR036259">
    <property type="entry name" value="MFS_trans_sf"/>
</dbReference>
<dbReference type="Pfam" id="PF07690">
    <property type="entry name" value="MFS_1"/>
    <property type="match status" value="1"/>
</dbReference>
<keyword evidence="3 6" id="KW-1133">Transmembrane helix</keyword>
<feature type="transmembrane region" description="Helical" evidence="6">
    <location>
        <begin position="562"/>
        <end position="582"/>
    </location>
</feature>
<keyword evidence="4 6" id="KW-0472">Membrane</keyword>
<dbReference type="InterPro" id="IPR020846">
    <property type="entry name" value="MFS_dom"/>
</dbReference>
<reference evidence="8" key="1">
    <citation type="submission" date="2014-07" db="EMBL/GenBank/DDBJ databases">
        <title>Draft genome sequence of the yeast Pseudozyma antarctica JCM 10317 known as a producer of lipase B which used in a wide range of industrial applications.</title>
        <authorList>
            <person name="Morita T."/>
            <person name="Saika A."/>
            <person name="Koike H."/>
        </authorList>
    </citation>
    <scope>NUCLEOTIDE SEQUENCE</scope>
    <source>
        <strain evidence="8">JCM 10317</strain>
    </source>
</reference>
<dbReference type="InterPro" id="IPR011701">
    <property type="entry name" value="MFS"/>
</dbReference>
<dbReference type="GO" id="GO:0005886">
    <property type="term" value="C:plasma membrane"/>
    <property type="evidence" value="ECO:0007669"/>
    <property type="project" value="TreeGrafter"/>
</dbReference>
<feature type="transmembrane region" description="Helical" evidence="6">
    <location>
        <begin position="493"/>
        <end position="519"/>
    </location>
</feature>
<dbReference type="GO" id="GO:0022857">
    <property type="term" value="F:transmembrane transporter activity"/>
    <property type="evidence" value="ECO:0007669"/>
    <property type="project" value="InterPro"/>
</dbReference>
<comment type="subcellular location">
    <subcellularLocation>
        <location evidence="1">Membrane</location>
        <topology evidence="1">Multi-pass membrane protein</topology>
    </subcellularLocation>
</comment>
<dbReference type="GeneID" id="26303763"/>
<protein>
    <submittedName>
        <fullName evidence="8">MFS general substrate transporter</fullName>
    </submittedName>
</protein>
<evidence type="ECO:0000256" key="4">
    <source>
        <dbReference type="ARBA" id="ARBA00023136"/>
    </source>
</evidence>
<gene>
    <name evidence="8" type="ORF">PAN0_006d2815</name>
</gene>
<feature type="transmembrane region" description="Helical" evidence="6">
    <location>
        <begin position="148"/>
        <end position="171"/>
    </location>
</feature>
<dbReference type="Gene3D" id="1.20.1250.20">
    <property type="entry name" value="MFS general substrate transporter like domains"/>
    <property type="match status" value="1"/>
</dbReference>
<feature type="transmembrane region" description="Helical" evidence="6">
    <location>
        <begin position="183"/>
        <end position="202"/>
    </location>
</feature>
<evidence type="ECO:0000256" key="3">
    <source>
        <dbReference type="ARBA" id="ARBA00022989"/>
    </source>
</evidence>
<feature type="transmembrane region" description="Helical" evidence="6">
    <location>
        <begin position="386"/>
        <end position="412"/>
    </location>
</feature>
<dbReference type="EMBL" id="DF830073">
    <property type="protein sequence ID" value="GAK64601.1"/>
    <property type="molecule type" value="Genomic_DNA"/>
</dbReference>
<dbReference type="PROSITE" id="PS50850">
    <property type="entry name" value="MFS"/>
    <property type="match status" value="1"/>
</dbReference>
<dbReference type="PANTHER" id="PTHR23502:SF184">
    <property type="entry name" value="MAJOR FACILITATOR SUPERFAMILY (MFS) PROFILE DOMAIN-CONTAINING PROTEIN"/>
    <property type="match status" value="1"/>
</dbReference>
<evidence type="ECO:0000313" key="8">
    <source>
        <dbReference type="EMBL" id="GAK64601.1"/>
    </source>
</evidence>
<feature type="domain" description="Major facilitator superfamily (MFS) profile" evidence="7">
    <location>
        <begin position="146"/>
        <end position="586"/>
    </location>
</feature>
<feature type="compositionally biased region" description="Polar residues" evidence="5">
    <location>
        <begin position="646"/>
        <end position="658"/>
    </location>
</feature>
<feature type="compositionally biased region" description="Basic and acidic residues" evidence="5">
    <location>
        <begin position="614"/>
        <end position="624"/>
    </location>
</feature>
<dbReference type="Proteomes" id="UP000053758">
    <property type="component" value="Unassembled WGS sequence"/>
</dbReference>
<evidence type="ECO:0000256" key="1">
    <source>
        <dbReference type="ARBA" id="ARBA00004141"/>
    </source>
</evidence>